<evidence type="ECO:0000259" key="2">
    <source>
        <dbReference type="Pfam" id="PF00535"/>
    </source>
</evidence>
<reference evidence="3 4" key="1">
    <citation type="submission" date="2019-02" db="EMBL/GenBank/DDBJ databases">
        <title>Deep-cultivation of Planctomycetes and their phenomic and genomic characterization uncovers novel biology.</title>
        <authorList>
            <person name="Wiegand S."/>
            <person name="Jogler M."/>
            <person name="Boedeker C."/>
            <person name="Pinto D."/>
            <person name="Vollmers J."/>
            <person name="Rivas-Marin E."/>
            <person name="Kohn T."/>
            <person name="Peeters S.H."/>
            <person name="Heuer A."/>
            <person name="Rast P."/>
            <person name="Oberbeckmann S."/>
            <person name="Bunk B."/>
            <person name="Jeske O."/>
            <person name="Meyerdierks A."/>
            <person name="Storesund J.E."/>
            <person name="Kallscheuer N."/>
            <person name="Luecker S."/>
            <person name="Lage O.M."/>
            <person name="Pohl T."/>
            <person name="Merkel B.J."/>
            <person name="Hornburger P."/>
            <person name="Mueller R.-W."/>
            <person name="Bruemmer F."/>
            <person name="Labrenz M."/>
            <person name="Spormann A.M."/>
            <person name="Op den Camp H."/>
            <person name="Overmann J."/>
            <person name="Amann R."/>
            <person name="Jetten M.S.M."/>
            <person name="Mascher T."/>
            <person name="Medema M.H."/>
            <person name="Devos D.P."/>
            <person name="Kaster A.-K."/>
            <person name="Ovreas L."/>
            <person name="Rohde M."/>
            <person name="Galperin M.Y."/>
            <person name="Jogler C."/>
        </authorList>
    </citation>
    <scope>NUCLEOTIDE SEQUENCE [LARGE SCALE GENOMIC DNA]</scope>
    <source>
        <strain evidence="3 4">Pan181</strain>
    </source>
</reference>
<accession>A0A518AHN2</accession>
<dbReference type="InterPro" id="IPR001173">
    <property type="entry name" value="Glyco_trans_2-like"/>
</dbReference>
<dbReference type="KEGG" id="amuc:Pan181_03850"/>
<dbReference type="OrthoDB" id="9815923at2"/>
<keyword evidence="4" id="KW-1185">Reference proteome</keyword>
<protein>
    <submittedName>
        <fullName evidence="3">Glycosyl transferase family 2</fullName>
    </submittedName>
</protein>
<evidence type="ECO:0000313" key="3">
    <source>
        <dbReference type="EMBL" id="QDU54205.1"/>
    </source>
</evidence>
<dbReference type="InterPro" id="IPR029044">
    <property type="entry name" value="Nucleotide-diphossugar_trans"/>
</dbReference>
<dbReference type="PANTHER" id="PTHR43630:SF2">
    <property type="entry name" value="GLYCOSYLTRANSFERASE"/>
    <property type="match status" value="1"/>
</dbReference>
<evidence type="ECO:0000256" key="1">
    <source>
        <dbReference type="ARBA" id="ARBA00038494"/>
    </source>
</evidence>
<dbReference type="Pfam" id="PF00535">
    <property type="entry name" value="Glycos_transf_2"/>
    <property type="match status" value="1"/>
</dbReference>
<gene>
    <name evidence="3" type="ORF">Pan181_03850</name>
</gene>
<dbReference type="AlphaFoldDB" id="A0A518AHN2"/>
<dbReference type="RefSeq" id="WP_145245218.1">
    <property type="nucleotide sequence ID" value="NZ_CP036278.1"/>
</dbReference>
<dbReference type="SUPFAM" id="SSF53448">
    <property type="entry name" value="Nucleotide-diphospho-sugar transferases"/>
    <property type="match status" value="1"/>
</dbReference>
<dbReference type="Gene3D" id="3.90.550.10">
    <property type="entry name" value="Spore Coat Polysaccharide Biosynthesis Protein SpsA, Chain A"/>
    <property type="match status" value="1"/>
</dbReference>
<keyword evidence="3" id="KW-0808">Transferase</keyword>
<comment type="similarity">
    <text evidence="1">Belongs to the glycosyltransferase 2 family. WaaE/KdtX subfamily.</text>
</comment>
<dbReference type="CDD" id="cd02511">
    <property type="entry name" value="Beta4Glucosyltransferase"/>
    <property type="match status" value="1"/>
</dbReference>
<dbReference type="PANTHER" id="PTHR43630">
    <property type="entry name" value="POLY-BETA-1,6-N-ACETYL-D-GLUCOSAMINE SYNTHASE"/>
    <property type="match status" value="1"/>
</dbReference>
<sequence length="272" mass="31212">MAGKLTVLIPCKNERMNIRPCIESVQSIADEVLVADSGSTDDTLAIVRSIDGCRLIEREYVCSADFKNWAIPQAAHEWVLIVDADERVTPKLAKEIRRIVDGADDATKDAYWIGRDNHYLGHPIKRCGWNNDGVVRLVRRDACRYTDRWVHAEIDAPAERVGRLQGRFVHYTTWDSDHYSRKMVRYAEWGARNYHQAGKHPNLLKLALAAPVRFLQLYLLRGGFLDGIPGLQVCMHSAYYSYQKQAKLWEMHYALPQPDPELERDNHNQQAA</sequence>
<name>A0A518AHN2_9BACT</name>
<organism evidence="3 4">
    <name type="scientific">Aeoliella mucimassa</name>
    <dbReference type="NCBI Taxonomy" id="2527972"/>
    <lineage>
        <taxon>Bacteria</taxon>
        <taxon>Pseudomonadati</taxon>
        <taxon>Planctomycetota</taxon>
        <taxon>Planctomycetia</taxon>
        <taxon>Pirellulales</taxon>
        <taxon>Lacipirellulaceae</taxon>
        <taxon>Aeoliella</taxon>
    </lineage>
</organism>
<proteinExistence type="inferred from homology"/>
<dbReference type="Proteomes" id="UP000315750">
    <property type="component" value="Chromosome"/>
</dbReference>
<dbReference type="GO" id="GO:0016740">
    <property type="term" value="F:transferase activity"/>
    <property type="evidence" value="ECO:0007669"/>
    <property type="project" value="UniProtKB-KW"/>
</dbReference>
<feature type="domain" description="Glycosyltransferase 2-like" evidence="2">
    <location>
        <begin position="6"/>
        <end position="118"/>
    </location>
</feature>
<dbReference type="EMBL" id="CP036278">
    <property type="protein sequence ID" value="QDU54205.1"/>
    <property type="molecule type" value="Genomic_DNA"/>
</dbReference>
<evidence type="ECO:0000313" key="4">
    <source>
        <dbReference type="Proteomes" id="UP000315750"/>
    </source>
</evidence>